<dbReference type="InterPro" id="IPR011009">
    <property type="entry name" value="Kinase-like_dom_sf"/>
</dbReference>
<comment type="caution">
    <text evidence="1">The sequence shown here is derived from an EMBL/GenBank/DDBJ whole genome shotgun (WGS) entry which is preliminary data.</text>
</comment>
<keyword evidence="2" id="KW-1185">Reference proteome</keyword>
<evidence type="ECO:0000313" key="2">
    <source>
        <dbReference type="Proteomes" id="UP000266673"/>
    </source>
</evidence>
<dbReference type="SUPFAM" id="SSF56112">
    <property type="entry name" value="Protein kinase-like (PK-like)"/>
    <property type="match status" value="1"/>
</dbReference>
<dbReference type="OrthoDB" id="2471727at2759"/>
<dbReference type="AlphaFoldDB" id="A0A397VIA7"/>
<organism evidence="1 2">
    <name type="scientific">Gigaspora rosea</name>
    <dbReference type="NCBI Taxonomy" id="44941"/>
    <lineage>
        <taxon>Eukaryota</taxon>
        <taxon>Fungi</taxon>
        <taxon>Fungi incertae sedis</taxon>
        <taxon>Mucoromycota</taxon>
        <taxon>Glomeromycotina</taxon>
        <taxon>Glomeromycetes</taxon>
        <taxon>Diversisporales</taxon>
        <taxon>Gigasporaceae</taxon>
        <taxon>Gigaspora</taxon>
    </lineage>
</organism>
<sequence>MVEITTGQRPFNNYKFDIDLVTKICKGLRPKFGLGIPDCYIELANQCMDSNPRKRPTSSEIIIKLNEWINIIGCEAENKIKGCEAENKIKKCKKCPMFRKIIIKLNKWSTIFRKNKRLNNIGRDKSLNIIESEIKNKIKRQFLDSDEVNKKLPIIKENLKDIYTSKPYNMTDINKSLSKLKTSKTAVNIEVSDDQLTLCIY</sequence>
<dbReference type="Proteomes" id="UP000266673">
    <property type="component" value="Unassembled WGS sequence"/>
</dbReference>
<evidence type="ECO:0000313" key="1">
    <source>
        <dbReference type="EMBL" id="RIB21568.1"/>
    </source>
</evidence>
<gene>
    <name evidence="1" type="ORF">C2G38_1086366</name>
</gene>
<evidence type="ECO:0008006" key="3">
    <source>
        <dbReference type="Google" id="ProtNLM"/>
    </source>
</evidence>
<name>A0A397VIA7_9GLOM</name>
<dbReference type="EMBL" id="QKWP01000353">
    <property type="protein sequence ID" value="RIB21568.1"/>
    <property type="molecule type" value="Genomic_DNA"/>
</dbReference>
<proteinExistence type="predicted"/>
<accession>A0A397VIA7</accession>
<protein>
    <recommendedName>
        <fullName evidence="3">Serine-threonine/tyrosine-protein kinase catalytic domain-containing protein</fullName>
    </recommendedName>
</protein>
<reference evidence="1 2" key="1">
    <citation type="submission" date="2018-06" db="EMBL/GenBank/DDBJ databases">
        <title>Comparative genomics reveals the genomic features of Rhizophagus irregularis, R. cerebriforme, R. diaphanum and Gigaspora rosea, and their symbiotic lifestyle signature.</title>
        <authorList>
            <person name="Morin E."/>
            <person name="San Clemente H."/>
            <person name="Chen E.C.H."/>
            <person name="De La Providencia I."/>
            <person name="Hainaut M."/>
            <person name="Kuo A."/>
            <person name="Kohler A."/>
            <person name="Murat C."/>
            <person name="Tang N."/>
            <person name="Roy S."/>
            <person name="Loubradou J."/>
            <person name="Henrissat B."/>
            <person name="Grigoriev I.V."/>
            <person name="Corradi N."/>
            <person name="Roux C."/>
            <person name="Martin F.M."/>
        </authorList>
    </citation>
    <scope>NUCLEOTIDE SEQUENCE [LARGE SCALE GENOMIC DNA]</scope>
    <source>
        <strain evidence="1 2">DAOM 194757</strain>
    </source>
</reference>
<dbReference type="Gene3D" id="1.10.510.10">
    <property type="entry name" value="Transferase(Phosphotransferase) domain 1"/>
    <property type="match status" value="1"/>
</dbReference>